<keyword evidence="2" id="KW-0963">Cytoplasm</keyword>
<dbReference type="Proteomes" id="UP000254400">
    <property type="component" value="Unassembled WGS sequence"/>
</dbReference>
<keyword evidence="3" id="KW-0597">Phosphoprotein</keyword>
<dbReference type="GO" id="GO:0000160">
    <property type="term" value="P:phosphorelay signal transduction system"/>
    <property type="evidence" value="ECO:0007669"/>
    <property type="project" value="UniProtKB-KW"/>
</dbReference>
<dbReference type="PROSITE" id="PS00041">
    <property type="entry name" value="HTH_ARAC_FAMILY_1"/>
    <property type="match status" value="1"/>
</dbReference>
<dbReference type="PROSITE" id="PS50110">
    <property type="entry name" value="RESPONSE_REGULATORY"/>
    <property type="match status" value="1"/>
</dbReference>
<dbReference type="Pfam" id="PF12833">
    <property type="entry name" value="HTH_18"/>
    <property type="match status" value="1"/>
</dbReference>
<protein>
    <submittedName>
        <fullName evidence="8">Chemotaxis protein CheY</fullName>
    </submittedName>
</protein>
<dbReference type="PROSITE" id="PS01124">
    <property type="entry name" value="HTH_ARAC_FAMILY_2"/>
    <property type="match status" value="1"/>
</dbReference>
<dbReference type="EMBL" id="UGSC01000001">
    <property type="protein sequence ID" value="SUA63247.1"/>
    <property type="molecule type" value="Genomic_DNA"/>
</dbReference>
<dbReference type="Pfam" id="PF00072">
    <property type="entry name" value="Response_reg"/>
    <property type="match status" value="1"/>
</dbReference>
<name>A0A0F6EVB6_PAEPO</name>
<dbReference type="InterPro" id="IPR009057">
    <property type="entry name" value="Homeodomain-like_sf"/>
</dbReference>
<gene>
    <name evidence="8" type="ORF">NCTC10343_00598</name>
</gene>
<dbReference type="PANTHER" id="PTHR42713:SF3">
    <property type="entry name" value="TRANSCRIPTIONAL REGULATORY PROTEIN HPTR"/>
    <property type="match status" value="1"/>
</dbReference>
<proteinExistence type="predicted"/>
<dbReference type="SUPFAM" id="SSF52172">
    <property type="entry name" value="CheY-like"/>
    <property type="match status" value="1"/>
</dbReference>
<dbReference type="Gene3D" id="1.10.10.60">
    <property type="entry name" value="Homeodomain-like"/>
    <property type="match status" value="2"/>
</dbReference>
<keyword evidence="5" id="KW-0805">Transcription regulation</keyword>
<evidence type="ECO:0000313" key="8">
    <source>
        <dbReference type="EMBL" id="SUA63247.1"/>
    </source>
</evidence>
<accession>A0A0F6EVB6</accession>
<dbReference type="GO" id="GO:0003700">
    <property type="term" value="F:DNA-binding transcription factor activity"/>
    <property type="evidence" value="ECO:0007669"/>
    <property type="project" value="InterPro"/>
</dbReference>
<keyword evidence="4" id="KW-0902">Two-component regulatory system</keyword>
<dbReference type="GeneID" id="93349419"/>
<evidence type="ECO:0000256" key="7">
    <source>
        <dbReference type="ARBA" id="ARBA00023163"/>
    </source>
</evidence>
<dbReference type="InterPro" id="IPR051552">
    <property type="entry name" value="HptR"/>
</dbReference>
<dbReference type="SMART" id="SM00448">
    <property type="entry name" value="REC"/>
    <property type="match status" value="1"/>
</dbReference>
<dbReference type="GO" id="GO:0005737">
    <property type="term" value="C:cytoplasm"/>
    <property type="evidence" value="ECO:0007669"/>
    <property type="project" value="UniProtKB-SubCell"/>
</dbReference>
<dbReference type="Gene3D" id="3.40.50.2300">
    <property type="match status" value="1"/>
</dbReference>
<dbReference type="InterPro" id="IPR018060">
    <property type="entry name" value="HTH_AraC"/>
</dbReference>
<dbReference type="RefSeq" id="WP_016819519.1">
    <property type="nucleotide sequence ID" value="NZ_CP009909.1"/>
</dbReference>
<organism evidence="8 9">
    <name type="scientific">Paenibacillus polymyxa</name>
    <name type="common">Bacillus polymyxa</name>
    <dbReference type="NCBI Taxonomy" id="1406"/>
    <lineage>
        <taxon>Bacteria</taxon>
        <taxon>Bacillati</taxon>
        <taxon>Bacillota</taxon>
        <taxon>Bacilli</taxon>
        <taxon>Bacillales</taxon>
        <taxon>Paenibacillaceae</taxon>
        <taxon>Paenibacillus</taxon>
    </lineage>
</organism>
<dbReference type="InterPro" id="IPR018062">
    <property type="entry name" value="HTH_AraC-typ_CS"/>
</dbReference>
<dbReference type="InterPro" id="IPR001789">
    <property type="entry name" value="Sig_transdc_resp-reg_receiver"/>
</dbReference>
<dbReference type="InterPro" id="IPR020449">
    <property type="entry name" value="Tscrpt_reg_AraC-type_HTH"/>
</dbReference>
<evidence type="ECO:0000256" key="4">
    <source>
        <dbReference type="ARBA" id="ARBA00023012"/>
    </source>
</evidence>
<evidence type="ECO:0000256" key="5">
    <source>
        <dbReference type="ARBA" id="ARBA00023015"/>
    </source>
</evidence>
<dbReference type="PANTHER" id="PTHR42713">
    <property type="entry name" value="HISTIDINE KINASE-RELATED"/>
    <property type="match status" value="1"/>
</dbReference>
<evidence type="ECO:0000256" key="3">
    <source>
        <dbReference type="ARBA" id="ARBA00022553"/>
    </source>
</evidence>
<dbReference type="GO" id="GO:0043565">
    <property type="term" value="F:sequence-specific DNA binding"/>
    <property type="evidence" value="ECO:0007669"/>
    <property type="project" value="InterPro"/>
</dbReference>
<dbReference type="SMART" id="SM00342">
    <property type="entry name" value="HTH_ARAC"/>
    <property type="match status" value="1"/>
</dbReference>
<sequence>MIKVVIVDDEPKLRQGLQTLIPWESLGFTVTATAANGKEALEVIQEKSPDVVIVDIRMPVMDGLQLIEHLRSDGHHLHFMILSGYADFEYAKQAIKYGVCGYLLKPVDIVEMSASLKQVRERIEEERLQREWRKKEVINRDLYLHSLLVSQEKTEDPTKLRSKAVEADLLWTHYEVVVVYPRVSEVDRSDVAYQLSNGLKATIEGQMMGLVTVIPPYTVLLLNEPLRGRQRRETLYNEIRNAADKVRFAAATGGGVTAPEDICKSFLKAQEAVKRSFFSEKNRLLDPYPFFSPSLASPGLSVDKAEETMEEFIFRLYYSLEVGNQNVILPLLNEVAAFFLQQGQDEKSIKESFFFLSNAIIHKLTAGFCIELKETEEVSRFLNGIYQHEHLDDLLEETYRFLLALAKDSEPRGKEQEFKKMIDFIHKHYADNLRLEALAGLLNYSTAYLGQLFKNKTGEYFNTYLDRVRIHKAKELLDQGMKVYEVAESVGYTSVNYFYSKFKRYEGCSPSEYRNP</sequence>
<comment type="subcellular location">
    <subcellularLocation>
        <location evidence="1">Cytoplasm</location>
    </subcellularLocation>
</comment>
<dbReference type="AlphaFoldDB" id="A0A0F6EVB6"/>
<keyword evidence="7" id="KW-0804">Transcription</keyword>
<evidence type="ECO:0000256" key="6">
    <source>
        <dbReference type="ARBA" id="ARBA00023125"/>
    </source>
</evidence>
<dbReference type="InterPro" id="IPR011006">
    <property type="entry name" value="CheY-like_superfamily"/>
</dbReference>
<keyword evidence="6" id="KW-0238">DNA-binding</keyword>
<reference evidence="8 9" key="1">
    <citation type="submission" date="2018-06" db="EMBL/GenBank/DDBJ databases">
        <authorList>
            <consortium name="Pathogen Informatics"/>
            <person name="Doyle S."/>
        </authorList>
    </citation>
    <scope>NUCLEOTIDE SEQUENCE [LARGE SCALE GENOMIC DNA]</scope>
    <source>
        <strain evidence="8 9">NCTC10343</strain>
    </source>
</reference>
<dbReference type="PRINTS" id="PR00032">
    <property type="entry name" value="HTHARAC"/>
</dbReference>
<evidence type="ECO:0000313" key="9">
    <source>
        <dbReference type="Proteomes" id="UP000254400"/>
    </source>
</evidence>
<dbReference type="CDD" id="cd17536">
    <property type="entry name" value="REC_YesN-like"/>
    <property type="match status" value="1"/>
</dbReference>
<evidence type="ECO:0000256" key="2">
    <source>
        <dbReference type="ARBA" id="ARBA00022490"/>
    </source>
</evidence>
<evidence type="ECO:0000256" key="1">
    <source>
        <dbReference type="ARBA" id="ARBA00004496"/>
    </source>
</evidence>
<dbReference type="SUPFAM" id="SSF46689">
    <property type="entry name" value="Homeodomain-like"/>
    <property type="match status" value="2"/>
</dbReference>